<accession>A0A8S1RSN1</accession>
<protein>
    <submittedName>
        <fullName evidence="2">Uncharacterized protein</fullName>
    </submittedName>
</protein>
<dbReference type="Proteomes" id="UP000692954">
    <property type="component" value="Unassembled WGS sequence"/>
</dbReference>
<dbReference type="EMBL" id="CAJJDN010000258">
    <property type="protein sequence ID" value="CAD8130035.1"/>
    <property type="molecule type" value="Genomic_DNA"/>
</dbReference>
<keyword evidence="3" id="KW-1185">Reference proteome</keyword>
<feature type="compositionally biased region" description="Polar residues" evidence="1">
    <location>
        <begin position="16"/>
        <end position="30"/>
    </location>
</feature>
<name>A0A8S1RSN1_9CILI</name>
<evidence type="ECO:0000256" key="1">
    <source>
        <dbReference type="SAM" id="MobiDB-lite"/>
    </source>
</evidence>
<reference evidence="2" key="1">
    <citation type="submission" date="2021-01" db="EMBL/GenBank/DDBJ databases">
        <authorList>
            <consortium name="Genoscope - CEA"/>
            <person name="William W."/>
        </authorList>
    </citation>
    <scope>NUCLEOTIDE SEQUENCE</scope>
</reference>
<comment type="caution">
    <text evidence="2">The sequence shown here is derived from an EMBL/GenBank/DDBJ whole genome shotgun (WGS) entry which is preliminary data.</text>
</comment>
<feature type="region of interest" description="Disordered" evidence="1">
    <location>
        <begin position="1"/>
        <end position="30"/>
    </location>
</feature>
<organism evidence="2 3">
    <name type="scientific">Paramecium sonneborni</name>
    <dbReference type="NCBI Taxonomy" id="65129"/>
    <lineage>
        <taxon>Eukaryota</taxon>
        <taxon>Sar</taxon>
        <taxon>Alveolata</taxon>
        <taxon>Ciliophora</taxon>
        <taxon>Intramacronucleata</taxon>
        <taxon>Oligohymenophorea</taxon>
        <taxon>Peniculida</taxon>
        <taxon>Parameciidae</taxon>
        <taxon>Paramecium</taxon>
    </lineage>
</organism>
<sequence>MSKKSVGNILTKGNDFGQTGQSFAGSQNPIEEQINELGRNETDYIFSYRKQLKALRMS</sequence>
<evidence type="ECO:0000313" key="2">
    <source>
        <dbReference type="EMBL" id="CAD8130035.1"/>
    </source>
</evidence>
<dbReference type="AlphaFoldDB" id="A0A8S1RSN1"/>
<proteinExistence type="predicted"/>
<evidence type="ECO:0000313" key="3">
    <source>
        <dbReference type="Proteomes" id="UP000692954"/>
    </source>
</evidence>
<gene>
    <name evidence="2" type="ORF">PSON_ATCC_30995.1.T2580007</name>
</gene>